<dbReference type="Proteomes" id="UP000030960">
    <property type="component" value="Unassembled WGS sequence"/>
</dbReference>
<proteinExistence type="predicted"/>
<feature type="transmembrane region" description="Helical" evidence="2">
    <location>
        <begin position="325"/>
        <end position="347"/>
    </location>
</feature>
<dbReference type="OrthoDB" id="7311517at2"/>
<dbReference type="PATRIC" id="fig|1515334.3.peg.4320"/>
<comment type="caution">
    <text evidence="3">The sequence shown here is derived from an EMBL/GenBank/DDBJ whole genome shotgun (WGS) entry which is preliminary data.</text>
</comment>
<feature type="transmembrane region" description="Helical" evidence="2">
    <location>
        <begin position="267"/>
        <end position="288"/>
    </location>
</feature>
<dbReference type="RefSeq" id="WP_052244733.1">
    <property type="nucleotide sequence ID" value="NZ_JSUQ01000019.1"/>
</dbReference>
<keyword evidence="4" id="KW-1185">Reference proteome</keyword>
<sequence length="701" mass="70641">MAIEIGALRALLSLDSAAFERGAKRAEASMSGLQRSLARASQKLGEIGRKMTTRVTLPIVGIGAAAVKSSLSTIDAQSKMAQSLGTSTASMQVLARAADRAGVSTGELEQIARQLTKRLSEAAQGGGPAAKALKRLGISAQSLEGLNMDQKIARINKAIEETVPAAERAAVATAIFGSRAGLVAGRLDASTIEAARKEMERFGVTVSEIEADRVEEANDAISSLGLVVRGLGNQLAVALAPLLKGAAEVIANVAAGFNSLGPGMKTAIAGVLAFAAAIGPVAIALRVVTLGLSSTVGLAASMGGAVLTLAGHIGALIRAFGLLRLALISTGIGALVVAAGVLASWFIKLVQRTGGLGNALSLLGDIAGAVWQGMIDSAKAIPPGLKAVWARMQAGFLFALSNMATKFHDFVWRIGNAANEQGLEGLGKSLMGVAAAASEASGTLYRAGAAVSERAKASIGDAAATIKAAFEPAAQHVAKLGSLMSDAADETDQAAAAARDLDTALDGVGGEGGAASTAAKGLSKVKDEAEKAAEKMKEAFDKVADRIGDAMASAIVDGKNMGDALRGVFKQIAKDLIASGIRKLIVGLFGGLFGGGGGGGGGGLFGGFRAEGGPVAAGRAYIVGERGPELMVPGASGTIVPNHALGGGGGSISISVTVDGARGNAEIEEMVQRGVQGGLAQYDRFLPDRVAAIRRDPRVRY</sequence>
<evidence type="ECO:0000313" key="4">
    <source>
        <dbReference type="Proteomes" id="UP000030960"/>
    </source>
</evidence>
<gene>
    <name evidence="3" type="ORF">OA50_04289</name>
</gene>
<evidence type="ECO:0000313" key="3">
    <source>
        <dbReference type="EMBL" id="KHQ51256.1"/>
    </source>
</evidence>
<evidence type="ECO:0000256" key="1">
    <source>
        <dbReference type="SAM" id="Coils"/>
    </source>
</evidence>
<organism evidence="3 4">
    <name type="scientific">Mameliella alba</name>
    <dbReference type="NCBI Taxonomy" id="561184"/>
    <lineage>
        <taxon>Bacteria</taxon>
        <taxon>Pseudomonadati</taxon>
        <taxon>Pseudomonadota</taxon>
        <taxon>Alphaproteobacteria</taxon>
        <taxon>Rhodobacterales</taxon>
        <taxon>Roseobacteraceae</taxon>
        <taxon>Mameliella</taxon>
    </lineage>
</organism>
<evidence type="ECO:0000256" key="2">
    <source>
        <dbReference type="SAM" id="Phobius"/>
    </source>
</evidence>
<keyword evidence="1" id="KW-0175">Coiled coil</keyword>
<name>A0A0B3S3I9_9RHOB</name>
<reference evidence="3 4" key="1">
    <citation type="submission" date="2014-10" db="EMBL/GenBank/DDBJ databases">
        <title>Genome sequence of Ponticoccus sp. strain UMTAT08 isolated from clonal culture of toxic dinoflagellate Alexandrium tamiyavanichii.</title>
        <authorList>
            <person name="Gan H.Y."/>
            <person name="Muhd D.-D."/>
            <person name="Mohd Noor M.E."/>
            <person name="Yeong Y.S."/>
            <person name="Usup G."/>
        </authorList>
    </citation>
    <scope>NUCLEOTIDE SEQUENCE [LARGE SCALE GENOMIC DNA]</scope>
    <source>
        <strain evidence="3 4">UMTAT08</strain>
    </source>
</reference>
<protein>
    <submittedName>
        <fullName evidence="3">Potassium-transporting ATPase subunit G</fullName>
    </submittedName>
</protein>
<keyword evidence="2" id="KW-0812">Transmembrane</keyword>
<dbReference type="AlphaFoldDB" id="A0A0B3S3I9"/>
<keyword evidence="2" id="KW-1133">Transmembrane helix</keyword>
<feature type="coiled-coil region" evidence="1">
    <location>
        <begin position="519"/>
        <end position="546"/>
    </location>
</feature>
<dbReference type="EMBL" id="JSUQ01000019">
    <property type="protein sequence ID" value="KHQ51256.1"/>
    <property type="molecule type" value="Genomic_DNA"/>
</dbReference>
<keyword evidence="2" id="KW-0472">Membrane</keyword>
<accession>A0A0B3S3I9</accession>
<feature type="transmembrane region" description="Helical" evidence="2">
    <location>
        <begin position="294"/>
        <end position="313"/>
    </location>
</feature>